<dbReference type="OrthoDB" id="9808939at2"/>
<proteinExistence type="predicted"/>
<dbReference type="AlphaFoldDB" id="A0A542E1J3"/>
<accession>A0A542E1J3</accession>
<evidence type="ECO:0000313" key="2">
    <source>
        <dbReference type="EMBL" id="TQJ09202.1"/>
    </source>
</evidence>
<dbReference type="Proteomes" id="UP000317893">
    <property type="component" value="Unassembled WGS sequence"/>
</dbReference>
<dbReference type="CDD" id="cd11528">
    <property type="entry name" value="NTP-PPase_MazG_Nterm"/>
    <property type="match status" value="1"/>
</dbReference>
<dbReference type="InterPro" id="IPR011551">
    <property type="entry name" value="NTP_PyrPHydrolase_MazG"/>
</dbReference>
<keyword evidence="3" id="KW-1185">Reference proteome</keyword>
<protein>
    <submittedName>
        <fullName evidence="2">XTP/dITP diphosphohydrolase</fullName>
    </submittedName>
</protein>
<dbReference type="Gene3D" id="1.10.287.1080">
    <property type="entry name" value="MazG-like"/>
    <property type="match status" value="1"/>
</dbReference>
<comment type="caution">
    <text evidence="2">The sequence shown here is derived from an EMBL/GenBank/DDBJ whole genome shotgun (WGS) entry which is preliminary data.</text>
</comment>
<dbReference type="RefSeq" id="WP_141848610.1">
    <property type="nucleotide sequence ID" value="NZ_BAAAPR010000005.1"/>
</dbReference>
<dbReference type="PANTHER" id="PTHR30522">
    <property type="entry name" value="NUCLEOSIDE TRIPHOSPHATE PYROPHOSPHOHYDROLASE"/>
    <property type="match status" value="1"/>
</dbReference>
<dbReference type="PANTHER" id="PTHR30522:SF0">
    <property type="entry name" value="NUCLEOSIDE TRIPHOSPHATE PYROPHOSPHOHYDROLASE"/>
    <property type="match status" value="1"/>
</dbReference>
<sequence length="358" mass="37131">MSGGRLTLLLTSPRLPAGLLTREAWQVLEAADEVLGHPDEPQVAAVTAAGLSVADPASAHPDLPLGRDLVARADGRAVVWVGSSDADPGLTDTVAAEVTRLVGAGVTPPDVEVLVGSWDPPGARVLDLVAVMDRLRSPGGCPWDAQQTPSTLVPYLVEEAHEAVEAIEAAADAEARGAVPDRVAVVEELGDVLLQVAFHARVGEEHPHTPFDLDDVADAIVTKLVRRHPHVFAVDGSFGSDAADAGAVEANWEQIKAGEKAARGDGDTGPLAGVPAGLPPLARATKVVSRLRRRDAADLLDGALTDDDPAPTAVAGRRLLSLVAELEADGVDPDQALRGVLRTLDAAATRPGPPDRDR</sequence>
<dbReference type="GO" id="GO:0046052">
    <property type="term" value="P:UTP catabolic process"/>
    <property type="evidence" value="ECO:0007669"/>
    <property type="project" value="TreeGrafter"/>
</dbReference>
<dbReference type="Pfam" id="PF03819">
    <property type="entry name" value="MazG"/>
    <property type="match status" value="1"/>
</dbReference>
<dbReference type="InterPro" id="IPR048015">
    <property type="entry name" value="NTP-PPase_MazG-like_N"/>
</dbReference>
<gene>
    <name evidence="2" type="ORF">FB458_2310</name>
</gene>
<dbReference type="EMBL" id="VFMN01000001">
    <property type="protein sequence ID" value="TQJ09202.1"/>
    <property type="molecule type" value="Genomic_DNA"/>
</dbReference>
<feature type="domain" description="NTP pyrophosphohydrolase MazG-like" evidence="1">
    <location>
        <begin position="147"/>
        <end position="232"/>
    </location>
</feature>
<dbReference type="GO" id="GO:0046081">
    <property type="term" value="P:dUTP catabolic process"/>
    <property type="evidence" value="ECO:0007669"/>
    <property type="project" value="TreeGrafter"/>
</dbReference>
<dbReference type="GO" id="GO:0047429">
    <property type="term" value="F:nucleoside triphosphate diphosphatase activity"/>
    <property type="evidence" value="ECO:0007669"/>
    <property type="project" value="TreeGrafter"/>
</dbReference>
<dbReference type="InterPro" id="IPR004518">
    <property type="entry name" value="MazG-like_dom"/>
</dbReference>
<dbReference type="GO" id="GO:0046076">
    <property type="term" value="P:dTTP catabolic process"/>
    <property type="evidence" value="ECO:0007669"/>
    <property type="project" value="TreeGrafter"/>
</dbReference>
<keyword evidence="2" id="KW-0378">Hydrolase</keyword>
<evidence type="ECO:0000259" key="1">
    <source>
        <dbReference type="Pfam" id="PF03819"/>
    </source>
</evidence>
<dbReference type="GO" id="GO:0046061">
    <property type="term" value="P:dATP catabolic process"/>
    <property type="evidence" value="ECO:0007669"/>
    <property type="project" value="TreeGrafter"/>
</dbReference>
<dbReference type="GO" id="GO:0006203">
    <property type="term" value="P:dGTP catabolic process"/>
    <property type="evidence" value="ECO:0007669"/>
    <property type="project" value="TreeGrafter"/>
</dbReference>
<dbReference type="SUPFAM" id="SSF101386">
    <property type="entry name" value="all-alpha NTP pyrophosphatases"/>
    <property type="match status" value="1"/>
</dbReference>
<name>A0A542E1J3_9MICO</name>
<organism evidence="2 3">
    <name type="scientific">Lapillicoccus jejuensis</name>
    <dbReference type="NCBI Taxonomy" id="402171"/>
    <lineage>
        <taxon>Bacteria</taxon>
        <taxon>Bacillati</taxon>
        <taxon>Actinomycetota</taxon>
        <taxon>Actinomycetes</taxon>
        <taxon>Micrococcales</taxon>
        <taxon>Intrasporangiaceae</taxon>
        <taxon>Lapillicoccus</taxon>
    </lineage>
</organism>
<evidence type="ECO:0000313" key="3">
    <source>
        <dbReference type="Proteomes" id="UP000317893"/>
    </source>
</evidence>
<dbReference type="GO" id="GO:0046047">
    <property type="term" value="P:TTP catabolic process"/>
    <property type="evidence" value="ECO:0007669"/>
    <property type="project" value="TreeGrafter"/>
</dbReference>
<reference evidence="2 3" key="1">
    <citation type="submission" date="2019-06" db="EMBL/GenBank/DDBJ databases">
        <title>Sequencing the genomes of 1000 actinobacteria strains.</title>
        <authorList>
            <person name="Klenk H.-P."/>
        </authorList>
    </citation>
    <scope>NUCLEOTIDE SEQUENCE [LARGE SCALE GENOMIC DNA]</scope>
    <source>
        <strain evidence="2 3">DSM 18607</strain>
    </source>
</reference>